<organism evidence="1 2">
    <name type="scientific">Bradyrhizobium diazoefficiens</name>
    <dbReference type="NCBI Taxonomy" id="1355477"/>
    <lineage>
        <taxon>Bacteria</taxon>
        <taxon>Pseudomonadati</taxon>
        <taxon>Pseudomonadota</taxon>
        <taxon>Alphaproteobacteria</taxon>
        <taxon>Hyphomicrobiales</taxon>
        <taxon>Nitrobacteraceae</taxon>
        <taxon>Bradyrhizobium</taxon>
    </lineage>
</organism>
<sequence>MPHGSDKTCHARLTRIDPIQVWINAERRLIGRM</sequence>
<dbReference type="EMBL" id="AP014685">
    <property type="protein sequence ID" value="BAR54586.1"/>
    <property type="molecule type" value="Genomic_DNA"/>
</dbReference>
<gene>
    <name evidence="1" type="ORF">NK6_1402</name>
</gene>
<protein>
    <submittedName>
        <fullName evidence="1">Uncharacterized protein</fullName>
    </submittedName>
</protein>
<name>A0A0E4BLA5_9BRAD</name>
<evidence type="ECO:0000313" key="1">
    <source>
        <dbReference type="EMBL" id="BAR54586.1"/>
    </source>
</evidence>
<dbReference type="AlphaFoldDB" id="A0A0E4BLA5"/>
<evidence type="ECO:0000313" key="2">
    <source>
        <dbReference type="Proteomes" id="UP000063308"/>
    </source>
</evidence>
<proteinExistence type="predicted"/>
<dbReference type="Proteomes" id="UP000063308">
    <property type="component" value="Chromosome"/>
</dbReference>
<reference evidence="1 2" key="1">
    <citation type="submission" date="2014-11" db="EMBL/GenBank/DDBJ databases">
        <title>Symbiosis island explosion on the genome of extra-slow-growing strains of soybean bradyrhizobia with massive insertion sequences.</title>
        <authorList>
            <person name="Iida T."/>
            <person name="Minamisawa K."/>
        </authorList>
    </citation>
    <scope>NUCLEOTIDE SEQUENCE [LARGE SCALE GENOMIC DNA]</scope>
    <source>
        <strain evidence="1 2">NK6</strain>
    </source>
</reference>
<accession>A0A0E4BLA5</accession>